<dbReference type="EMBL" id="CAAALY010000685">
    <property type="protein sequence ID" value="VEL06943.1"/>
    <property type="molecule type" value="Genomic_DNA"/>
</dbReference>
<evidence type="ECO:0000256" key="8">
    <source>
        <dbReference type="ARBA" id="ARBA00023136"/>
    </source>
</evidence>
<evidence type="ECO:0000256" key="7">
    <source>
        <dbReference type="ARBA" id="ARBA00023065"/>
    </source>
</evidence>
<sequence>MDEKTPTPSACWPYPSDDFQNGTNALNTARIASTIGRLTSQPNPIAGPTAAQEKMAATNESDWIELTRRPVAKSGSTDCDLVPSRAGQSASWMPSGGARCLDGNVTLYLPICRLYQTDLPGSIETKLTNTSTRGTSECVAKSLNEATGTVRSSRPFGWLLRFCARVRREFRVFCENTTIRGVPRIAKAKSKPILSLWLTFVLLLFVGLFVCMFFLARQYLEYDVIHPPRVLRDANSPFPALTFCNLRPLKPAAKTFIQRSGWRDPRQFSQRLNEYAGELLFKANRKPDYQRMSVAISMGSYLASLGEQYYQEMGHTLNESIIQCQVRG</sequence>
<evidence type="ECO:0000256" key="10">
    <source>
        <dbReference type="ARBA" id="ARBA00023303"/>
    </source>
</evidence>
<dbReference type="GO" id="GO:0005272">
    <property type="term" value="F:sodium channel activity"/>
    <property type="evidence" value="ECO:0007669"/>
    <property type="project" value="UniProtKB-KW"/>
</dbReference>
<dbReference type="OrthoDB" id="6021021at2759"/>
<evidence type="ECO:0000256" key="3">
    <source>
        <dbReference type="ARBA" id="ARBA00022461"/>
    </source>
</evidence>
<keyword evidence="9 11" id="KW-0739">Sodium transport</keyword>
<keyword evidence="3 11" id="KW-0894">Sodium channel</keyword>
<evidence type="ECO:0000256" key="1">
    <source>
        <dbReference type="ARBA" id="ARBA00004141"/>
    </source>
</evidence>
<dbReference type="Pfam" id="PF00858">
    <property type="entry name" value="ASC"/>
    <property type="match status" value="1"/>
</dbReference>
<dbReference type="AlphaFoldDB" id="A0A448WAD7"/>
<evidence type="ECO:0000256" key="9">
    <source>
        <dbReference type="ARBA" id="ARBA00023201"/>
    </source>
</evidence>
<comment type="caution">
    <text evidence="13">The sequence shown here is derived from an EMBL/GenBank/DDBJ whole genome shotgun (WGS) entry which is preliminary data.</text>
</comment>
<keyword evidence="7 11" id="KW-0406">Ion transport</keyword>
<keyword evidence="10 11" id="KW-0407">Ion channel</keyword>
<keyword evidence="6" id="KW-0915">Sodium</keyword>
<dbReference type="Proteomes" id="UP000784294">
    <property type="component" value="Unassembled WGS sequence"/>
</dbReference>
<keyword evidence="4 11" id="KW-0812">Transmembrane</keyword>
<evidence type="ECO:0000256" key="11">
    <source>
        <dbReference type="RuleBase" id="RU000679"/>
    </source>
</evidence>
<proteinExistence type="inferred from homology"/>
<keyword evidence="14" id="KW-1185">Reference proteome</keyword>
<comment type="similarity">
    <text evidence="11">Belongs to the amiloride-sensitive sodium channel (TC 1.A.6) family.</text>
</comment>
<gene>
    <name evidence="13" type="ORF">PXEA_LOCUS383</name>
</gene>
<dbReference type="GO" id="GO:0016020">
    <property type="term" value="C:membrane"/>
    <property type="evidence" value="ECO:0007669"/>
    <property type="project" value="UniProtKB-SubCell"/>
</dbReference>
<dbReference type="InterPro" id="IPR001873">
    <property type="entry name" value="ENaC"/>
</dbReference>
<feature type="transmembrane region" description="Helical" evidence="12">
    <location>
        <begin position="194"/>
        <end position="216"/>
    </location>
</feature>
<evidence type="ECO:0000256" key="2">
    <source>
        <dbReference type="ARBA" id="ARBA00022448"/>
    </source>
</evidence>
<reference evidence="13" key="1">
    <citation type="submission" date="2018-11" db="EMBL/GenBank/DDBJ databases">
        <authorList>
            <consortium name="Pathogen Informatics"/>
        </authorList>
    </citation>
    <scope>NUCLEOTIDE SEQUENCE</scope>
</reference>
<evidence type="ECO:0000256" key="12">
    <source>
        <dbReference type="SAM" id="Phobius"/>
    </source>
</evidence>
<accession>A0A448WAD7</accession>
<organism evidence="13 14">
    <name type="scientific">Protopolystoma xenopodis</name>
    <dbReference type="NCBI Taxonomy" id="117903"/>
    <lineage>
        <taxon>Eukaryota</taxon>
        <taxon>Metazoa</taxon>
        <taxon>Spiralia</taxon>
        <taxon>Lophotrochozoa</taxon>
        <taxon>Platyhelminthes</taxon>
        <taxon>Monogenea</taxon>
        <taxon>Polyopisthocotylea</taxon>
        <taxon>Polystomatidea</taxon>
        <taxon>Polystomatidae</taxon>
        <taxon>Protopolystoma</taxon>
    </lineage>
</organism>
<evidence type="ECO:0000256" key="4">
    <source>
        <dbReference type="ARBA" id="ARBA00022692"/>
    </source>
</evidence>
<keyword evidence="8 12" id="KW-0472">Membrane</keyword>
<evidence type="ECO:0000313" key="14">
    <source>
        <dbReference type="Proteomes" id="UP000784294"/>
    </source>
</evidence>
<protein>
    <submittedName>
        <fullName evidence="13">Uncharacterized protein</fullName>
    </submittedName>
</protein>
<evidence type="ECO:0000256" key="5">
    <source>
        <dbReference type="ARBA" id="ARBA00022989"/>
    </source>
</evidence>
<evidence type="ECO:0000313" key="13">
    <source>
        <dbReference type="EMBL" id="VEL06943.1"/>
    </source>
</evidence>
<comment type="subcellular location">
    <subcellularLocation>
        <location evidence="1">Membrane</location>
        <topology evidence="1">Multi-pass membrane protein</topology>
    </subcellularLocation>
</comment>
<name>A0A448WAD7_9PLAT</name>
<keyword evidence="2 11" id="KW-0813">Transport</keyword>
<keyword evidence="5 12" id="KW-1133">Transmembrane helix</keyword>
<evidence type="ECO:0000256" key="6">
    <source>
        <dbReference type="ARBA" id="ARBA00023053"/>
    </source>
</evidence>